<evidence type="ECO:0000313" key="1">
    <source>
        <dbReference type="EMBL" id="RGU58529.1"/>
    </source>
</evidence>
<dbReference type="RefSeq" id="WP_140403394.1">
    <property type="nucleotide sequence ID" value="NZ_NFIG01000001.1"/>
</dbReference>
<protein>
    <submittedName>
        <fullName evidence="1">Transglutaminase domain-containing protein</fullName>
    </submittedName>
</protein>
<name>A0A412TXM1_9BACT</name>
<evidence type="ECO:0000313" key="2">
    <source>
        <dbReference type="Proteomes" id="UP000284243"/>
    </source>
</evidence>
<accession>A0A412TXM1</accession>
<dbReference type="PANTHER" id="PTHR35532">
    <property type="entry name" value="SIMILAR TO POLYHYDROXYALKANOATE DEPOLYMERASE"/>
    <property type="match status" value="1"/>
</dbReference>
<organism evidence="1 2">
    <name type="scientific">Odoribacter splanchnicus</name>
    <dbReference type="NCBI Taxonomy" id="28118"/>
    <lineage>
        <taxon>Bacteria</taxon>
        <taxon>Pseudomonadati</taxon>
        <taxon>Bacteroidota</taxon>
        <taxon>Bacteroidia</taxon>
        <taxon>Bacteroidales</taxon>
        <taxon>Odoribacteraceae</taxon>
        <taxon>Odoribacter</taxon>
    </lineage>
</organism>
<dbReference type="EMBL" id="QRYC01000002">
    <property type="protein sequence ID" value="RGU58529.1"/>
    <property type="molecule type" value="Genomic_DNA"/>
</dbReference>
<dbReference type="PROSITE" id="PS51257">
    <property type="entry name" value="PROKAR_LIPOPROTEIN"/>
    <property type="match status" value="1"/>
</dbReference>
<comment type="caution">
    <text evidence="1">The sequence shown here is derived from an EMBL/GenBank/DDBJ whole genome shotgun (WGS) entry which is preliminary data.</text>
</comment>
<dbReference type="Gene3D" id="2.60.120.260">
    <property type="entry name" value="Galactose-binding domain-like"/>
    <property type="match status" value="2"/>
</dbReference>
<dbReference type="PANTHER" id="PTHR35532:SF5">
    <property type="entry name" value="CARBOHYDRATE-BINDING DOMAIN-CONTAINING PROTEIN"/>
    <property type="match status" value="1"/>
</dbReference>
<dbReference type="SUPFAM" id="SSF54001">
    <property type="entry name" value="Cysteine proteinases"/>
    <property type="match status" value="1"/>
</dbReference>
<reference evidence="1 2" key="1">
    <citation type="submission" date="2018-08" db="EMBL/GenBank/DDBJ databases">
        <title>A genome reference for cultivated species of the human gut microbiota.</title>
        <authorList>
            <person name="Zou Y."/>
            <person name="Xue W."/>
            <person name="Luo G."/>
        </authorList>
    </citation>
    <scope>NUCLEOTIDE SEQUENCE [LARGE SCALE GENOMIC DNA]</scope>
    <source>
        <strain evidence="1 2">AF16-14</strain>
    </source>
</reference>
<dbReference type="Proteomes" id="UP000284243">
    <property type="component" value="Unassembled WGS sequence"/>
</dbReference>
<dbReference type="AlphaFoldDB" id="A0A412TXM1"/>
<proteinExistence type="predicted"/>
<gene>
    <name evidence="1" type="ORF">DWW57_02100</name>
</gene>
<dbReference type="InterPro" id="IPR038765">
    <property type="entry name" value="Papain-like_cys_pep_sf"/>
</dbReference>
<sequence length="642" mass="74282">MMKILYFYLSGLLLLWSSCQRPTMLDFALRYAGENRVELEKVLDHYRNDSLKYRAAVFLIGNMPYHYFYTGAQLDSLRQGYRWMQRTGLSAKAVKHKLWKTFGEPDVRRWTKRNDARSVTADFLIRHIDYVFGVWEKRPWASYYSFEDFCEFVLPYRIEREPLEFWQEAYVRRYGRLCDSLCAVNPDVVFVASALNDHLRAEQNWYASSDLSFVEYGALQLLDERFGGCRELSGFNVALFRALGIPCGIDRVVQNPHRIGSHMWTFMVDTDGRKLPYLWNYYNIDREERMEEKYGKVYRDYFSVQTTNWAVSYPDEDIPGILKNPFLRDVSDEYFGRNVAVVPLYDSAGDGRLCYLAVFNNAGWSPVAVGTAAGFQGVFNNIDTAIVYLPVYHREGKLTAAGDPFIYTKNHEVKSIRGGNESVQKMHLVKKYTGTAMDRLLLDLMVQGVFEGANTPDFRDAVVLHRITEVPLPDSNWVRVNCPSEFRYLRYRGPKGSNSCIAEAMFFDADGKLIRGACIGTPSAENGKTWDCTKVYDGSKHTYFAAQDADTSWAGLQLAIPVRVSRICYIPRNDDNFVKPGDLYELLVWDRGQWYTMGRQVPDTYGLDYEGVPAGHLYWLRDLTEGVEERIFTYEQGKQVWW</sequence>